<evidence type="ECO:0000256" key="2">
    <source>
        <dbReference type="ARBA" id="ARBA00022857"/>
    </source>
</evidence>
<dbReference type="InterPro" id="IPR013332">
    <property type="entry name" value="KPR_N"/>
</dbReference>
<organism evidence="7 8">
    <name type="scientific">Fusobacterium ulcerans 12-1B</name>
    <dbReference type="NCBI Taxonomy" id="457404"/>
    <lineage>
        <taxon>Bacteria</taxon>
        <taxon>Fusobacteriati</taxon>
        <taxon>Fusobacteriota</taxon>
        <taxon>Fusobacteriia</taxon>
        <taxon>Fusobacteriales</taxon>
        <taxon>Fusobacteriaceae</taxon>
        <taxon>Fusobacterium</taxon>
    </lineage>
</organism>
<dbReference type="SUPFAM" id="SSF48179">
    <property type="entry name" value="6-phosphogluconate dehydrogenase C-terminal domain-like"/>
    <property type="match status" value="1"/>
</dbReference>
<evidence type="ECO:0000256" key="4">
    <source>
        <dbReference type="RuleBase" id="RU362068"/>
    </source>
</evidence>
<keyword evidence="2 4" id="KW-0521">NADP</keyword>
<dbReference type="Gene3D" id="1.10.1040.10">
    <property type="entry name" value="N-(1-d-carboxylethyl)-l-norvaline Dehydrogenase, domain 2"/>
    <property type="match status" value="1"/>
</dbReference>
<dbReference type="HOGENOM" id="CLU_031468_0_0_0"/>
<dbReference type="InterPro" id="IPR013752">
    <property type="entry name" value="KPA_reductase"/>
</dbReference>
<dbReference type="InterPro" id="IPR008927">
    <property type="entry name" value="6-PGluconate_DH-like_C_sf"/>
</dbReference>
<dbReference type="Gene3D" id="3.40.50.720">
    <property type="entry name" value="NAD(P)-binding Rossmann-like Domain"/>
    <property type="match status" value="1"/>
</dbReference>
<dbReference type="UniPathway" id="UPA00028">
    <property type="reaction ID" value="UER00004"/>
</dbReference>
<dbReference type="EC" id="1.1.1.169" evidence="4"/>
<dbReference type="NCBIfam" id="TIGR00745">
    <property type="entry name" value="apbA_panE"/>
    <property type="match status" value="1"/>
</dbReference>
<dbReference type="PANTHER" id="PTHR21708:SF26">
    <property type="entry name" value="2-DEHYDROPANTOATE 2-REDUCTASE"/>
    <property type="match status" value="1"/>
</dbReference>
<dbReference type="Pfam" id="PF02558">
    <property type="entry name" value="ApbA"/>
    <property type="match status" value="1"/>
</dbReference>
<feature type="domain" description="Ketopantoate reductase C-terminal" evidence="6">
    <location>
        <begin position="178"/>
        <end position="318"/>
    </location>
</feature>
<reference evidence="7 8" key="1">
    <citation type="submission" date="2012-07" db="EMBL/GenBank/DDBJ databases">
        <title>The Genome Sequence of Fusobacterium ulcerans 12_1B.</title>
        <authorList>
            <consortium name="The Broad Institute Genome Sequencing Platform"/>
            <person name="Earl A."/>
            <person name="Ward D."/>
            <person name="Feldgarden M."/>
            <person name="Gevers D."/>
            <person name="Strauss J."/>
            <person name="Ambrose C.E."/>
            <person name="Allen-Vercoe E."/>
            <person name="Walker B."/>
            <person name="Young S.K."/>
            <person name="Zeng Q."/>
            <person name="Gargeya S."/>
            <person name="Fitzgerald M."/>
            <person name="Haas B."/>
            <person name="Abouelleil A."/>
            <person name="Alvarado L."/>
            <person name="Arachchi H.M."/>
            <person name="Berlin A.M."/>
            <person name="Chapman S.B."/>
            <person name="Goldberg J."/>
            <person name="Griggs A."/>
            <person name="Gujja S."/>
            <person name="Hansen M."/>
            <person name="Howarth C."/>
            <person name="Imamovic A."/>
            <person name="Larimer J."/>
            <person name="McCowen C."/>
            <person name="Montmayeur A."/>
            <person name="Murphy C."/>
            <person name="Neiman D."/>
            <person name="Pearson M."/>
            <person name="Priest M."/>
            <person name="Roberts A."/>
            <person name="Saif S."/>
            <person name="Shea T."/>
            <person name="Sisk P."/>
            <person name="Sykes S."/>
            <person name="Wortman J."/>
            <person name="Nusbaum C."/>
            <person name="Birren B."/>
        </authorList>
    </citation>
    <scope>NUCLEOTIDE SEQUENCE [LARGE SCALE GENOMIC DNA]</scope>
    <source>
        <strain evidence="7 8">12_1B</strain>
    </source>
</reference>
<proteinExistence type="inferred from homology"/>
<dbReference type="PATRIC" id="fig|457404.5.peg.2924"/>
<dbReference type="InterPro" id="IPR036291">
    <property type="entry name" value="NAD(P)-bd_dom_sf"/>
</dbReference>
<dbReference type="GO" id="GO:0005737">
    <property type="term" value="C:cytoplasm"/>
    <property type="evidence" value="ECO:0007669"/>
    <property type="project" value="TreeGrafter"/>
</dbReference>
<sequence length="340" mass="36957">MKAAIMGVGSLGTIIGALIAKNGGDCILIDANKAHVAALNEKGATVTGKMQLNNIPVKAITPDQMEGIYDIVILLAKQTYNDIALKQLLPHLGPSSVVCTLQNGIPEESVGAIIGTERVVGGVVGWGASFRGPGVSELTSDVSAMRYELGEVDGKITERLKKIQELLALTGTCVMVNNLMGLRWAKVIQNATLSGMSAALGATYAQILDDEKATTCAAYVGDEIVKIVRKREIVLEDLVPGWSYYDLAFNNKKELEEAKIWLREYFKPHRPLKASMLQDMEKNIKCEIDYIVGICSDWGKKLGIATPTCDTIVAIVKDFESKKIPLPTMKCLDRFTLIEK</sequence>
<dbReference type="AlphaFoldDB" id="H1PXP8"/>
<accession>H1PXP8</accession>
<keyword evidence="4" id="KW-0566">Pantothenate biosynthesis</keyword>
<dbReference type="Pfam" id="PF08546">
    <property type="entry name" value="ApbA_C"/>
    <property type="match status" value="1"/>
</dbReference>
<dbReference type="SUPFAM" id="SSF51735">
    <property type="entry name" value="NAD(P)-binding Rossmann-fold domains"/>
    <property type="match status" value="1"/>
</dbReference>
<dbReference type="InterPro" id="IPR013328">
    <property type="entry name" value="6PGD_dom2"/>
</dbReference>
<comment type="similarity">
    <text evidence="1 4">Belongs to the ketopantoate reductase family.</text>
</comment>
<comment type="function">
    <text evidence="4">Catalyzes the NADPH-dependent reduction of ketopantoate into pantoic acid.</text>
</comment>
<evidence type="ECO:0000259" key="6">
    <source>
        <dbReference type="Pfam" id="PF08546"/>
    </source>
</evidence>
<evidence type="ECO:0000256" key="1">
    <source>
        <dbReference type="ARBA" id="ARBA00007870"/>
    </source>
</evidence>
<dbReference type="EMBL" id="AGWJ02000026">
    <property type="protein sequence ID" value="EHO78086.1"/>
    <property type="molecule type" value="Genomic_DNA"/>
</dbReference>
<dbReference type="RefSeq" id="WP_008699078.1">
    <property type="nucleotide sequence ID" value="NZ_KE161010.1"/>
</dbReference>
<comment type="caution">
    <text evidence="7">The sequence shown here is derived from an EMBL/GenBank/DDBJ whole genome shotgun (WGS) entry which is preliminary data.</text>
</comment>
<dbReference type="InterPro" id="IPR003710">
    <property type="entry name" value="ApbA"/>
</dbReference>
<feature type="domain" description="Ketopantoate reductase N-terminal" evidence="5">
    <location>
        <begin position="4"/>
        <end position="140"/>
    </location>
</feature>
<dbReference type="Proteomes" id="UP000003233">
    <property type="component" value="Unassembled WGS sequence"/>
</dbReference>
<evidence type="ECO:0000259" key="5">
    <source>
        <dbReference type="Pfam" id="PF02558"/>
    </source>
</evidence>
<protein>
    <recommendedName>
        <fullName evidence="4">2-dehydropantoate 2-reductase</fullName>
        <ecNumber evidence="4">1.1.1.169</ecNumber>
    </recommendedName>
    <alternativeName>
        <fullName evidence="4">Ketopantoate reductase</fullName>
    </alternativeName>
</protein>
<dbReference type="PANTHER" id="PTHR21708">
    <property type="entry name" value="PROBABLE 2-DEHYDROPANTOATE 2-REDUCTASE"/>
    <property type="match status" value="1"/>
</dbReference>
<name>H1PXP8_9FUSO</name>
<gene>
    <name evidence="7" type="ORF">HMPREF0402_03191</name>
</gene>
<dbReference type="GO" id="GO:0008677">
    <property type="term" value="F:2-dehydropantoate 2-reductase activity"/>
    <property type="evidence" value="ECO:0007669"/>
    <property type="project" value="UniProtKB-EC"/>
</dbReference>
<keyword evidence="8" id="KW-1185">Reference proteome</keyword>
<dbReference type="BioCyc" id="FSP457404-HMP:GTSQ-3236-MONOMER"/>
<keyword evidence="3 4" id="KW-0560">Oxidoreductase</keyword>
<dbReference type="InterPro" id="IPR051402">
    <property type="entry name" value="KPR-Related"/>
</dbReference>
<comment type="catalytic activity">
    <reaction evidence="4">
        <text>(R)-pantoate + NADP(+) = 2-dehydropantoate + NADPH + H(+)</text>
        <dbReference type="Rhea" id="RHEA:16233"/>
        <dbReference type="ChEBI" id="CHEBI:11561"/>
        <dbReference type="ChEBI" id="CHEBI:15378"/>
        <dbReference type="ChEBI" id="CHEBI:15980"/>
        <dbReference type="ChEBI" id="CHEBI:57783"/>
        <dbReference type="ChEBI" id="CHEBI:58349"/>
        <dbReference type="EC" id="1.1.1.169"/>
    </reaction>
</comment>
<evidence type="ECO:0000256" key="3">
    <source>
        <dbReference type="ARBA" id="ARBA00023002"/>
    </source>
</evidence>
<comment type="pathway">
    <text evidence="4">Cofactor biosynthesis; (R)-pantothenate biosynthesis; (R)-pantoate from 3-methyl-2-oxobutanoate: step 2/2.</text>
</comment>
<evidence type="ECO:0000313" key="7">
    <source>
        <dbReference type="EMBL" id="EHO78086.1"/>
    </source>
</evidence>
<dbReference type="GO" id="GO:0015940">
    <property type="term" value="P:pantothenate biosynthetic process"/>
    <property type="evidence" value="ECO:0007669"/>
    <property type="project" value="UniProtKB-UniPathway"/>
</dbReference>
<evidence type="ECO:0000313" key="8">
    <source>
        <dbReference type="Proteomes" id="UP000003233"/>
    </source>
</evidence>